<dbReference type="GO" id="GO:0003677">
    <property type="term" value="F:DNA binding"/>
    <property type="evidence" value="ECO:0007669"/>
    <property type="project" value="InterPro"/>
</dbReference>
<dbReference type="AlphaFoldDB" id="A0A223S6F0"/>
<dbReference type="EMBL" id="CP022753">
    <property type="protein sequence ID" value="ASU83695.1"/>
    <property type="molecule type" value="Genomic_DNA"/>
</dbReference>
<dbReference type="Pfam" id="PF01381">
    <property type="entry name" value="HTH_3"/>
    <property type="match status" value="1"/>
</dbReference>
<evidence type="ECO:0000313" key="2">
    <source>
        <dbReference type="EMBL" id="ASU83695.1"/>
    </source>
</evidence>
<dbReference type="KEGG" id="ngv:CDO52_13675"/>
<protein>
    <submittedName>
        <fullName evidence="2">Transcriptional regulator</fullName>
    </submittedName>
</protein>
<dbReference type="Gene3D" id="1.10.260.40">
    <property type="entry name" value="lambda repressor-like DNA-binding domains"/>
    <property type="match status" value="1"/>
</dbReference>
<organism evidence="2 3">
    <name type="scientific">Nocardiopsis gilva YIM 90087</name>
    <dbReference type="NCBI Taxonomy" id="1235441"/>
    <lineage>
        <taxon>Bacteria</taxon>
        <taxon>Bacillati</taxon>
        <taxon>Actinomycetota</taxon>
        <taxon>Actinomycetes</taxon>
        <taxon>Streptosporangiales</taxon>
        <taxon>Nocardiopsidaceae</taxon>
        <taxon>Nocardiopsis</taxon>
    </lineage>
</organism>
<name>A0A223S6F0_9ACTN</name>
<evidence type="ECO:0000313" key="3">
    <source>
        <dbReference type="Proteomes" id="UP000215005"/>
    </source>
</evidence>
<feature type="domain" description="HTH cro/C1-type" evidence="1">
    <location>
        <begin position="31"/>
        <end position="85"/>
    </location>
</feature>
<dbReference type="PROSITE" id="PS50943">
    <property type="entry name" value="HTH_CROC1"/>
    <property type="match status" value="1"/>
</dbReference>
<dbReference type="SMART" id="SM00530">
    <property type="entry name" value="HTH_XRE"/>
    <property type="match status" value="1"/>
</dbReference>
<dbReference type="CDD" id="cd00093">
    <property type="entry name" value="HTH_XRE"/>
    <property type="match status" value="1"/>
</dbReference>
<keyword evidence="3" id="KW-1185">Reference proteome</keyword>
<dbReference type="SUPFAM" id="SSF47413">
    <property type="entry name" value="lambda repressor-like DNA-binding domains"/>
    <property type="match status" value="1"/>
</dbReference>
<dbReference type="Gene3D" id="1.25.40.10">
    <property type="entry name" value="Tetratricopeptide repeat domain"/>
    <property type="match status" value="1"/>
</dbReference>
<dbReference type="InterPro" id="IPR011990">
    <property type="entry name" value="TPR-like_helical_dom_sf"/>
</dbReference>
<evidence type="ECO:0000259" key="1">
    <source>
        <dbReference type="PROSITE" id="PS50943"/>
    </source>
</evidence>
<dbReference type="RefSeq" id="WP_094932424.1">
    <property type="nucleotide sequence ID" value="NZ_CP022753.1"/>
</dbReference>
<proteinExistence type="predicted"/>
<accession>A0A223S6F0</accession>
<dbReference type="Proteomes" id="UP000215005">
    <property type="component" value="Chromosome"/>
</dbReference>
<reference evidence="2 3" key="1">
    <citation type="submission" date="2017-08" db="EMBL/GenBank/DDBJ databases">
        <title>The complete genome sequence of Nocardiopsis gilva YIM 90087.</title>
        <authorList>
            <person name="Yin M."/>
            <person name="Tang S."/>
        </authorList>
    </citation>
    <scope>NUCLEOTIDE SEQUENCE [LARGE SCALE GENOMIC DNA]</scope>
    <source>
        <strain evidence="2 3">YIM 90087</strain>
    </source>
</reference>
<dbReference type="InterPro" id="IPR001387">
    <property type="entry name" value="Cro/C1-type_HTH"/>
</dbReference>
<sequence>MPQRDGALSPEFWSRSSIAAALATCDMAVIVEEVRLARGWSQGELARIVGYSQSWVSRVVNGQQSLTVDQVRDIAERLDVPIHLLRFARATAPGRGADPTRRRDFGRVVAAAAVTLPAMAAISIDIDENTPAALRAITGGQRRLDASAPARDLAGAAGSHLDLISRTLERSGRTPYAPQIAAAASESAGFTAWLHTDMGDSGSARHHYRAAIAYARRADDSLLTAYMVGSLAAFEIDAGDPELGLSLTREAGRRLGSDAHPTARAWLACVRALGHSSLGAAAATSRDIALAEAGVNRHDNADPPWPWVFAFDQAKVAGYRALAGVRLRRPHEARAAFSEAFDGARPAGKQGAVLQVELASAHADAGDVDEAFRLATEALGTGVRMHSERVIGRVRRFRRAYRGPRARSVREFDERLTGMLSG</sequence>
<gene>
    <name evidence="2" type="ORF">CDO52_13675</name>
</gene>
<dbReference type="InterPro" id="IPR010982">
    <property type="entry name" value="Lambda_DNA-bd_dom_sf"/>
</dbReference>
<dbReference type="OrthoDB" id="4498936at2"/>